<evidence type="ECO:0000313" key="4">
    <source>
        <dbReference type="EMBL" id="GAA5046109.1"/>
    </source>
</evidence>
<evidence type="ECO:0000256" key="1">
    <source>
        <dbReference type="PROSITE-ProRule" id="PRU00182"/>
    </source>
</evidence>
<dbReference type="Gene3D" id="3.10.290.10">
    <property type="entry name" value="RNA-binding S4 domain"/>
    <property type="match status" value="1"/>
</dbReference>
<comment type="caution">
    <text evidence="4">The sequence shown here is derived from an EMBL/GenBank/DDBJ whole genome shotgun (WGS) entry which is preliminary data.</text>
</comment>
<dbReference type="RefSeq" id="WP_346031204.1">
    <property type="nucleotide sequence ID" value="NZ_BAABHV010000001.1"/>
</dbReference>
<proteinExistence type="predicted"/>
<dbReference type="EMBL" id="BAABHV010000001">
    <property type="protein sequence ID" value="GAA5046109.1"/>
    <property type="molecule type" value="Genomic_DNA"/>
</dbReference>
<dbReference type="Pfam" id="PF01479">
    <property type="entry name" value="S4"/>
    <property type="match status" value="1"/>
</dbReference>
<keyword evidence="5" id="KW-1185">Reference proteome</keyword>
<evidence type="ECO:0000256" key="2">
    <source>
        <dbReference type="SAM" id="MobiDB-lite"/>
    </source>
</evidence>
<organism evidence="4 5">
    <name type="scientific">Erythrobacter westpacificensis</name>
    <dbReference type="NCBI Taxonomy" id="1055231"/>
    <lineage>
        <taxon>Bacteria</taxon>
        <taxon>Pseudomonadati</taxon>
        <taxon>Pseudomonadota</taxon>
        <taxon>Alphaproteobacteria</taxon>
        <taxon>Sphingomonadales</taxon>
        <taxon>Erythrobacteraceae</taxon>
        <taxon>Erythrobacter/Porphyrobacter group</taxon>
        <taxon>Erythrobacter</taxon>
    </lineage>
</organism>
<dbReference type="SMART" id="SM00363">
    <property type="entry name" value="S4"/>
    <property type="match status" value="1"/>
</dbReference>
<protein>
    <submittedName>
        <fullName evidence="4">S4 domain-containing protein</fullName>
    </submittedName>
</protein>
<evidence type="ECO:0000259" key="3">
    <source>
        <dbReference type="SMART" id="SM00363"/>
    </source>
</evidence>
<keyword evidence="1" id="KW-0694">RNA-binding</keyword>
<dbReference type="InterPro" id="IPR002942">
    <property type="entry name" value="S4_RNA-bd"/>
</dbReference>
<evidence type="ECO:0000313" key="5">
    <source>
        <dbReference type="Proteomes" id="UP001500518"/>
    </source>
</evidence>
<reference evidence="5" key="1">
    <citation type="journal article" date="2019" name="Int. J. Syst. Evol. Microbiol.">
        <title>The Global Catalogue of Microorganisms (GCM) 10K type strain sequencing project: providing services to taxonomists for standard genome sequencing and annotation.</title>
        <authorList>
            <consortium name="The Broad Institute Genomics Platform"/>
            <consortium name="The Broad Institute Genome Sequencing Center for Infectious Disease"/>
            <person name="Wu L."/>
            <person name="Ma J."/>
        </authorList>
    </citation>
    <scope>NUCLEOTIDE SEQUENCE [LARGE SCALE GENOMIC DNA]</scope>
    <source>
        <strain evidence="5">JCM 18014</strain>
    </source>
</reference>
<name>A0ABP9JW41_9SPHN</name>
<accession>A0ABP9JW41</accession>
<dbReference type="SUPFAM" id="SSF55174">
    <property type="entry name" value="Alpha-L RNA-binding motif"/>
    <property type="match status" value="1"/>
</dbReference>
<sequence length="107" mass="12042">MRLDLLLVRLRFSKSRSIAQRWIEEGHMRCNRVRISRAQHAVAEGDVLTLPLGRHVQVIEILALPERRGPAAEAQSCYRKLDAHPPIAIAGAQTRPRPAEHEGQSLP</sequence>
<feature type="region of interest" description="Disordered" evidence="2">
    <location>
        <begin position="88"/>
        <end position="107"/>
    </location>
</feature>
<dbReference type="InterPro" id="IPR036986">
    <property type="entry name" value="S4_RNA-bd_sf"/>
</dbReference>
<feature type="compositionally biased region" description="Basic and acidic residues" evidence="2">
    <location>
        <begin position="97"/>
        <end position="107"/>
    </location>
</feature>
<feature type="domain" description="RNA-binding S4" evidence="3">
    <location>
        <begin position="1"/>
        <end position="67"/>
    </location>
</feature>
<dbReference type="Proteomes" id="UP001500518">
    <property type="component" value="Unassembled WGS sequence"/>
</dbReference>
<gene>
    <name evidence="4" type="ORF">GCM10023208_01230</name>
</gene>
<dbReference type="CDD" id="cd00165">
    <property type="entry name" value="S4"/>
    <property type="match status" value="1"/>
</dbReference>
<dbReference type="PROSITE" id="PS50889">
    <property type="entry name" value="S4"/>
    <property type="match status" value="1"/>
</dbReference>